<feature type="compositionally biased region" description="Low complexity" evidence="8">
    <location>
        <begin position="138"/>
        <end position="148"/>
    </location>
</feature>
<dbReference type="InterPro" id="IPR036028">
    <property type="entry name" value="SH3-like_dom_sf"/>
</dbReference>
<evidence type="ECO:0000256" key="1">
    <source>
        <dbReference type="ARBA" id="ARBA00004236"/>
    </source>
</evidence>
<dbReference type="GO" id="GO:1903078">
    <property type="term" value="P:positive regulation of protein localization to plasma membrane"/>
    <property type="evidence" value="ECO:0007669"/>
    <property type="project" value="TreeGrafter"/>
</dbReference>
<keyword evidence="4" id="KW-0963">Cytoplasm</keyword>
<evidence type="ECO:0000256" key="7">
    <source>
        <dbReference type="ARBA" id="ARBA00023136"/>
    </source>
</evidence>
<dbReference type="STRING" id="451379.A0A0N5AYU0"/>
<dbReference type="PANTHER" id="PTHR15135">
    <property type="entry name" value="STAC"/>
    <property type="match status" value="1"/>
</dbReference>
<keyword evidence="6" id="KW-0863">Zinc-finger</keyword>
<dbReference type="GO" id="GO:0003009">
    <property type="term" value="P:skeletal muscle contraction"/>
    <property type="evidence" value="ECO:0007669"/>
    <property type="project" value="TreeGrafter"/>
</dbReference>
<evidence type="ECO:0000256" key="8">
    <source>
        <dbReference type="SAM" id="MobiDB-lite"/>
    </source>
</evidence>
<evidence type="ECO:0000256" key="5">
    <source>
        <dbReference type="ARBA" id="ARBA00022737"/>
    </source>
</evidence>
<accession>A0A0N5AYU0</accession>
<keyword evidence="10" id="KW-1185">Reference proteome</keyword>
<proteinExistence type="predicted"/>
<keyword evidence="3" id="KW-1003">Cell membrane</keyword>
<sequence>MPATLLEVPVVDPVYLALKQATGIYGRRSSSGFGDDTTPSPRNLSQGSLQDSGFSEASYSAGSMVRSTPLLPQSGIGPSGRKRPPKLQKQMKSLSLDCAEPSPPIINTIRSNFTESKPGVNSASRLNSSGDLSDWGRSRSPSGPPSRSTPHRVCSPNTNQVQYIVVHEYYKDDVALRFGDAINVVDNGDPLWLHGYNLSNRKDRLICFPSHTVTTMQPGEQPMLTTQTIYSPEVKERIYRDTVVFAQPDTISEGRVLVRTEHNVFVRCPLQHVRLL</sequence>
<dbReference type="GO" id="GO:0005737">
    <property type="term" value="C:cytoplasm"/>
    <property type="evidence" value="ECO:0007669"/>
    <property type="project" value="UniProtKB-SubCell"/>
</dbReference>
<keyword evidence="6" id="KW-0862">Zinc</keyword>
<feature type="compositionally biased region" description="Polar residues" evidence="8">
    <location>
        <begin position="28"/>
        <end position="61"/>
    </location>
</feature>
<evidence type="ECO:0000256" key="2">
    <source>
        <dbReference type="ARBA" id="ARBA00004496"/>
    </source>
</evidence>
<dbReference type="PANTHER" id="PTHR15135:SF7">
    <property type="entry name" value="STAC-LIKE, ISOFORM J"/>
    <property type="match status" value="1"/>
</dbReference>
<dbReference type="Proteomes" id="UP000046393">
    <property type="component" value="Unplaced"/>
</dbReference>
<evidence type="ECO:0000256" key="3">
    <source>
        <dbReference type="ARBA" id="ARBA00022475"/>
    </source>
</evidence>
<dbReference type="GO" id="GO:0008270">
    <property type="term" value="F:zinc ion binding"/>
    <property type="evidence" value="ECO:0007669"/>
    <property type="project" value="UniProtKB-KW"/>
</dbReference>
<feature type="region of interest" description="Disordered" evidence="8">
    <location>
        <begin position="27"/>
        <end position="155"/>
    </location>
</feature>
<dbReference type="AlphaFoldDB" id="A0A0N5AYU0"/>
<dbReference type="InterPro" id="IPR059031">
    <property type="entry name" value="SH3_20"/>
</dbReference>
<dbReference type="SUPFAM" id="SSF50044">
    <property type="entry name" value="SH3-domain"/>
    <property type="match status" value="1"/>
</dbReference>
<organism evidence="10 11">
    <name type="scientific">Syphacia muris</name>
    <dbReference type="NCBI Taxonomy" id="451379"/>
    <lineage>
        <taxon>Eukaryota</taxon>
        <taxon>Metazoa</taxon>
        <taxon>Ecdysozoa</taxon>
        <taxon>Nematoda</taxon>
        <taxon>Chromadorea</taxon>
        <taxon>Rhabditida</taxon>
        <taxon>Spirurina</taxon>
        <taxon>Oxyuridomorpha</taxon>
        <taxon>Oxyuroidea</taxon>
        <taxon>Oxyuridae</taxon>
        <taxon>Syphacia</taxon>
    </lineage>
</organism>
<feature type="compositionally biased region" description="Polar residues" evidence="8">
    <location>
        <begin position="108"/>
        <end position="131"/>
    </location>
</feature>
<keyword evidence="7" id="KW-0472">Membrane</keyword>
<protein>
    <submittedName>
        <fullName evidence="11">SH3 domain-containing protein</fullName>
    </submittedName>
</protein>
<feature type="domain" description="STAC3-related SH3" evidence="9">
    <location>
        <begin position="218"/>
        <end position="275"/>
    </location>
</feature>
<evidence type="ECO:0000313" key="11">
    <source>
        <dbReference type="WBParaSite" id="SMUV_0001014001-mRNA-1"/>
    </source>
</evidence>
<dbReference type="InterPro" id="IPR039688">
    <property type="entry name" value="STAC1/2/3"/>
</dbReference>
<dbReference type="GO" id="GO:0005886">
    <property type="term" value="C:plasma membrane"/>
    <property type="evidence" value="ECO:0007669"/>
    <property type="project" value="UniProtKB-SubCell"/>
</dbReference>
<dbReference type="WBParaSite" id="SMUV_0001014001-mRNA-1">
    <property type="protein sequence ID" value="SMUV_0001014001-mRNA-1"/>
    <property type="gene ID" value="SMUV_0001014001"/>
</dbReference>
<keyword evidence="6" id="KW-0479">Metal-binding</keyword>
<reference evidence="11" key="1">
    <citation type="submission" date="2017-02" db="UniProtKB">
        <authorList>
            <consortium name="WormBaseParasite"/>
        </authorList>
    </citation>
    <scope>IDENTIFICATION</scope>
</reference>
<evidence type="ECO:0000259" key="9">
    <source>
        <dbReference type="Pfam" id="PF26085"/>
    </source>
</evidence>
<comment type="subcellular location">
    <subcellularLocation>
        <location evidence="1">Cell membrane</location>
    </subcellularLocation>
    <subcellularLocation>
        <location evidence="2">Cytoplasm</location>
    </subcellularLocation>
</comment>
<name>A0A0N5AYU0_9BILA</name>
<keyword evidence="5" id="KW-0677">Repeat</keyword>
<evidence type="ECO:0000256" key="4">
    <source>
        <dbReference type="ARBA" id="ARBA00022490"/>
    </source>
</evidence>
<dbReference type="Pfam" id="PF26085">
    <property type="entry name" value="SH3_20"/>
    <property type="match status" value="1"/>
</dbReference>
<evidence type="ECO:0000256" key="6">
    <source>
        <dbReference type="ARBA" id="ARBA00022771"/>
    </source>
</evidence>
<evidence type="ECO:0000313" key="10">
    <source>
        <dbReference type="Proteomes" id="UP000046393"/>
    </source>
</evidence>